<keyword evidence="2" id="KW-1185">Reference proteome</keyword>
<evidence type="ECO:0000313" key="1">
    <source>
        <dbReference type="EMBL" id="KII63112.1"/>
    </source>
</evidence>
<organism evidence="1 2">
    <name type="scientific">Thelohanellus kitauei</name>
    <name type="common">Myxosporean</name>
    <dbReference type="NCBI Taxonomy" id="669202"/>
    <lineage>
        <taxon>Eukaryota</taxon>
        <taxon>Metazoa</taxon>
        <taxon>Cnidaria</taxon>
        <taxon>Myxozoa</taxon>
        <taxon>Myxosporea</taxon>
        <taxon>Bivalvulida</taxon>
        <taxon>Platysporina</taxon>
        <taxon>Myxobolidae</taxon>
        <taxon>Thelohanellus</taxon>
    </lineage>
</organism>
<dbReference type="AlphaFoldDB" id="A0A0C2J218"/>
<dbReference type="EMBL" id="JWZT01004773">
    <property type="protein sequence ID" value="KII63112.1"/>
    <property type="molecule type" value="Genomic_DNA"/>
</dbReference>
<gene>
    <name evidence="1" type="ORF">RF11_01862</name>
</gene>
<name>A0A0C2J218_THEKT</name>
<proteinExistence type="predicted"/>
<accession>A0A0C2J218</accession>
<protein>
    <submittedName>
        <fullName evidence="1">Uncharacterized protein</fullName>
    </submittedName>
</protein>
<evidence type="ECO:0000313" key="2">
    <source>
        <dbReference type="Proteomes" id="UP000031668"/>
    </source>
</evidence>
<dbReference type="Proteomes" id="UP000031668">
    <property type="component" value="Unassembled WGS sequence"/>
</dbReference>
<reference evidence="1 2" key="1">
    <citation type="journal article" date="2014" name="Genome Biol. Evol.">
        <title>The genome of the myxosporean Thelohanellus kitauei shows adaptations to nutrient acquisition within its fish host.</title>
        <authorList>
            <person name="Yang Y."/>
            <person name="Xiong J."/>
            <person name="Zhou Z."/>
            <person name="Huo F."/>
            <person name="Miao W."/>
            <person name="Ran C."/>
            <person name="Liu Y."/>
            <person name="Zhang J."/>
            <person name="Feng J."/>
            <person name="Wang M."/>
            <person name="Wang M."/>
            <person name="Wang L."/>
            <person name="Yao B."/>
        </authorList>
    </citation>
    <scope>NUCLEOTIDE SEQUENCE [LARGE SCALE GENOMIC DNA]</scope>
    <source>
        <strain evidence="1">Wuqing</strain>
    </source>
</reference>
<comment type="caution">
    <text evidence="1">The sequence shown here is derived from an EMBL/GenBank/DDBJ whole genome shotgun (WGS) entry which is preliminary data.</text>
</comment>
<sequence>MNIFLPPSLEAFKPSPIHYMSDITSTANAILSTFDYPIRIASRQGTQLFAKTRIVQDIYFQNNYRRALPSKRAAPKRCSLAREVTKMTIHRPEFIKQQLPKYSLIYA</sequence>